<gene>
    <name evidence="1" type="ORF">METUNv1_00441</name>
</gene>
<evidence type="ECO:0000313" key="1">
    <source>
        <dbReference type="EMBL" id="EGK73268.1"/>
    </source>
</evidence>
<accession>F5R8G5</accession>
<evidence type="ECO:0000313" key="2">
    <source>
        <dbReference type="Proteomes" id="UP000005019"/>
    </source>
</evidence>
<dbReference type="OrthoDB" id="8772204at2"/>
<proteinExistence type="predicted"/>
<dbReference type="STRING" id="1000565.METUNv1_00441"/>
<dbReference type="EMBL" id="AFHG01000029">
    <property type="protein sequence ID" value="EGK73268.1"/>
    <property type="molecule type" value="Genomic_DNA"/>
</dbReference>
<keyword evidence="2" id="KW-1185">Reference proteome</keyword>
<sequence length="232" mass="25349">METELRTLTARLLAHRSIPRSDALARRALVDDSFRHALDNRLASVGLQLLDNPYAAHIAVGLAEDMREPVFGQGREYAASNVGLTRDELAWLMVIWALIVLPKRERQVNRRSLHDDGQNDMFGAETPVEHGETVSGALSEASLAADFGNRLGGKTKLNFALGKLARLGFIERRGGQVLEGPLLDVLLDYRILADRVIHGTLADVLAEAGHRLPAANAFEQAQAAQADEDGEE</sequence>
<organism evidence="1 2">
    <name type="scientific">Methyloversatilis universalis (strain ATCC BAA-1314 / DSM 25237 / JCM 13912 / CCUG 52030 / FAM5)</name>
    <dbReference type="NCBI Taxonomy" id="1000565"/>
    <lineage>
        <taxon>Bacteria</taxon>
        <taxon>Pseudomonadati</taxon>
        <taxon>Pseudomonadota</taxon>
        <taxon>Betaproteobacteria</taxon>
        <taxon>Nitrosomonadales</taxon>
        <taxon>Sterolibacteriaceae</taxon>
        <taxon>Methyloversatilis</taxon>
    </lineage>
</organism>
<dbReference type="Proteomes" id="UP000005019">
    <property type="component" value="Unassembled WGS sequence"/>
</dbReference>
<protein>
    <submittedName>
        <fullName evidence="1">Uncharacterized protein</fullName>
    </submittedName>
</protein>
<name>F5R8G5_METUF</name>
<reference evidence="1 2" key="1">
    <citation type="journal article" date="2011" name="J. Bacteriol.">
        <title>Genome sequence of Methyloversatilis universalis FAM5T, a methylotrophic representative of the order Rhodocyclales.</title>
        <authorList>
            <person name="Kittichotirat W."/>
            <person name="Good N.M."/>
            <person name="Hall R."/>
            <person name="Bringel F."/>
            <person name="Lajus A."/>
            <person name="Medigue C."/>
            <person name="Smalley N.E."/>
            <person name="Beck D."/>
            <person name="Bumgarner R."/>
            <person name="Vuilleumier S."/>
            <person name="Kalyuzhnaya M.G."/>
        </authorList>
    </citation>
    <scope>NUCLEOTIDE SEQUENCE [LARGE SCALE GENOMIC DNA]</scope>
    <source>
        <strain evidence="2">ATCC BAA-1314 / JCM 13912 / FAM5</strain>
    </source>
</reference>
<dbReference type="RefSeq" id="WP_008058397.1">
    <property type="nucleotide sequence ID" value="NZ_AFHG01000029.1"/>
</dbReference>
<comment type="caution">
    <text evidence="1">The sequence shown here is derived from an EMBL/GenBank/DDBJ whole genome shotgun (WGS) entry which is preliminary data.</text>
</comment>
<dbReference type="AlphaFoldDB" id="F5R8G5"/>
<dbReference type="eggNOG" id="ENOG502ZAAP">
    <property type="taxonomic scope" value="Bacteria"/>
</dbReference>